<sequence>MLDSAVQNSGANLINSGIDRNGSRVSSSESPSDMTSPWLGFSNGNSSMGVATGATNSVLSATLLYGPPEIDFAKIALHSLPSLKDSKYVDQFFDTFAAQSSASDQATIRKLVLKAISVRSKMLNKCNVMDRQKVLEIIGIFYERNKQHAAHRDKIVNEIVPIPRRMSKIDDVPVEISYQLSRFKDSALAIPSLKGAASILDELVGIFSLCDWSSKE</sequence>
<evidence type="ECO:0000313" key="3">
    <source>
        <dbReference type="Proteomes" id="UP001211907"/>
    </source>
</evidence>
<dbReference type="AlphaFoldDB" id="A0AAD5SNR9"/>
<proteinExistence type="predicted"/>
<reference evidence="2" key="1">
    <citation type="submission" date="2020-05" db="EMBL/GenBank/DDBJ databases">
        <title>Phylogenomic resolution of chytrid fungi.</title>
        <authorList>
            <person name="Stajich J.E."/>
            <person name="Amses K."/>
            <person name="Simmons R."/>
            <person name="Seto K."/>
            <person name="Myers J."/>
            <person name="Bonds A."/>
            <person name="Quandt C.A."/>
            <person name="Barry K."/>
            <person name="Liu P."/>
            <person name="Grigoriev I."/>
            <person name="Longcore J.E."/>
            <person name="James T.Y."/>
        </authorList>
    </citation>
    <scope>NUCLEOTIDE SEQUENCE</scope>
    <source>
        <strain evidence="2">JEL0513</strain>
    </source>
</reference>
<protein>
    <submittedName>
        <fullName evidence="2">Uncharacterized protein</fullName>
    </submittedName>
</protein>
<feature type="compositionally biased region" description="Low complexity" evidence="1">
    <location>
        <begin position="26"/>
        <end position="36"/>
    </location>
</feature>
<organism evidence="2 3">
    <name type="scientific">Physocladia obscura</name>
    <dbReference type="NCBI Taxonomy" id="109957"/>
    <lineage>
        <taxon>Eukaryota</taxon>
        <taxon>Fungi</taxon>
        <taxon>Fungi incertae sedis</taxon>
        <taxon>Chytridiomycota</taxon>
        <taxon>Chytridiomycota incertae sedis</taxon>
        <taxon>Chytridiomycetes</taxon>
        <taxon>Chytridiales</taxon>
        <taxon>Chytriomycetaceae</taxon>
        <taxon>Physocladia</taxon>
    </lineage>
</organism>
<dbReference type="EMBL" id="JADGJH010006068">
    <property type="protein sequence ID" value="KAJ3078281.1"/>
    <property type="molecule type" value="Genomic_DNA"/>
</dbReference>
<name>A0AAD5SNR9_9FUNG</name>
<dbReference type="Proteomes" id="UP001211907">
    <property type="component" value="Unassembled WGS sequence"/>
</dbReference>
<feature type="non-terminal residue" evidence="2">
    <location>
        <position position="216"/>
    </location>
</feature>
<comment type="caution">
    <text evidence="2">The sequence shown here is derived from an EMBL/GenBank/DDBJ whole genome shotgun (WGS) entry which is preliminary data.</text>
</comment>
<evidence type="ECO:0000256" key="1">
    <source>
        <dbReference type="SAM" id="MobiDB-lite"/>
    </source>
</evidence>
<feature type="region of interest" description="Disordered" evidence="1">
    <location>
        <begin position="13"/>
        <end position="38"/>
    </location>
</feature>
<gene>
    <name evidence="2" type="ORF">HK100_010773</name>
</gene>
<keyword evidence="3" id="KW-1185">Reference proteome</keyword>
<evidence type="ECO:0000313" key="2">
    <source>
        <dbReference type="EMBL" id="KAJ3078281.1"/>
    </source>
</evidence>
<accession>A0AAD5SNR9</accession>